<dbReference type="SUPFAM" id="SSF48452">
    <property type="entry name" value="TPR-like"/>
    <property type="match status" value="1"/>
</dbReference>
<dbReference type="InterPro" id="IPR007345">
    <property type="entry name" value="Polysacch_pyruvyl_Trfase"/>
</dbReference>
<feature type="compositionally biased region" description="Low complexity" evidence="1">
    <location>
        <begin position="230"/>
        <end position="240"/>
    </location>
</feature>
<proteinExistence type="predicted"/>
<dbReference type="InterPro" id="IPR011990">
    <property type="entry name" value="TPR-like_helical_dom_sf"/>
</dbReference>
<accession>A0ABW6WZ59</accession>
<dbReference type="EMBL" id="JBIBEG010000001">
    <property type="protein sequence ID" value="MFF5895092.1"/>
    <property type="molecule type" value="Genomic_DNA"/>
</dbReference>
<keyword evidence="3" id="KW-0808">Transferase</keyword>
<dbReference type="Pfam" id="PF13181">
    <property type="entry name" value="TPR_8"/>
    <property type="match status" value="1"/>
</dbReference>
<feature type="region of interest" description="Disordered" evidence="1">
    <location>
        <begin position="219"/>
        <end position="240"/>
    </location>
</feature>
<protein>
    <submittedName>
        <fullName evidence="3">Polysaccharide pyruvyl transferase family protein</fullName>
    </submittedName>
</protein>
<evidence type="ECO:0000259" key="2">
    <source>
        <dbReference type="Pfam" id="PF04230"/>
    </source>
</evidence>
<keyword evidence="4" id="KW-1185">Reference proteome</keyword>
<dbReference type="Proteomes" id="UP001602322">
    <property type="component" value="Unassembled WGS sequence"/>
</dbReference>
<name>A0ABW6WZ59_9ACTN</name>
<dbReference type="Gene3D" id="1.25.40.10">
    <property type="entry name" value="Tetratricopeptide repeat domain"/>
    <property type="match status" value="1"/>
</dbReference>
<reference evidence="3 4" key="1">
    <citation type="submission" date="2024-10" db="EMBL/GenBank/DDBJ databases">
        <title>The Natural Products Discovery Center: Release of the First 8490 Sequenced Strains for Exploring Actinobacteria Biosynthetic Diversity.</title>
        <authorList>
            <person name="Kalkreuter E."/>
            <person name="Kautsar S.A."/>
            <person name="Yang D."/>
            <person name="Bader C.D."/>
            <person name="Teijaro C.N."/>
            <person name="Fluegel L."/>
            <person name="Davis C.M."/>
            <person name="Simpson J.R."/>
            <person name="Lauterbach L."/>
            <person name="Steele A.D."/>
            <person name="Gui C."/>
            <person name="Meng S."/>
            <person name="Li G."/>
            <person name="Viehrig K."/>
            <person name="Ye F."/>
            <person name="Su P."/>
            <person name="Kiefer A.F."/>
            <person name="Nichols A."/>
            <person name="Cepeda A.J."/>
            <person name="Yan W."/>
            <person name="Fan B."/>
            <person name="Jiang Y."/>
            <person name="Adhikari A."/>
            <person name="Zheng C.-J."/>
            <person name="Schuster L."/>
            <person name="Cowan T.M."/>
            <person name="Smanski M.J."/>
            <person name="Chevrette M.G."/>
            <person name="De Carvalho L.P.S."/>
            <person name="Shen B."/>
        </authorList>
    </citation>
    <scope>NUCLEOTIDE SEQUENCE [LARGE SCALE GENOMIC DNA]</scope>
    <source>
        <strain evidence="3 4">NPDC012540</strain>
    </source>
</reference>
<organism evidence="3 4">
    <name type="scientific">Streptomyces argenteolus</name>
    <dbReference type="NCBI Taxonomy" id="67274"/>
    <lineage>
        <taxon>Bacteria</taxon>
        <taxon>Bacillati</taxon>
        <taxon>Actinomycetota</taxon>
        <taxon>Actinomycetes</taxon>
        <taxon>Kitasatosporales</taxon>
        <taxon>Streptomycetaceae</taxon>
        <taxon>Streptomyces</taxon>
    </lineage>
</organism>
<dbReference type="Pfam" id="PF04230">
    <property type="entry name" value="PS_pyruv_trans"/>
    <property type="match status" value="1"/>
</dbReference>
<evidence type="ECO:0000313" key="3">
    <source>
        <dbReference type="EMBL" id="MFF5895092.1"/>
    </source>
</evidence>
<feature type="region of interest" description="Disordered" evidence="1">
    <location>
        <begin position="783"/>
        <end position="807"/>
    </location>
</feature>
<evidence type="ECO:0000313" key="4">
    <source>
        <dbReference type="Proteomes" id="UP001602322"/>
    </source>
</evidence>
<sequence>MNAPDPTADRRTVPAGPGQSPAPDAPAAPETADDRRAVTGKRRIAFAAYADEARMPGLLVLLRSLALSDPAVCEDFLVLHPGLPDSAFDAARRLHPRLVPRPGEGPLDVFHVTGYDTVVALTTGTVVLGPLAPLLALRTGVAAVPDGGLAVIQLRDVTAPVLAASARGDRAAVHRALTDDGLLVPLASRYDVPAGHPHDDTPVPGSTVVLRFGEVEGEDCGTGAGEREGAAPAPSVSAAPARAARERYELDDEAFRAAYCALPGAKHPDLLLHIALPFPDGGRAPVDLVRQVAEVHRQQGRYDEAVALLAPAVADRPDLPRCHETLGTSLMALSRYEEAETHLLLATVSPDFAARAYGQLARLAWLLGRTEDARDYALEGLDADPADANCHAWYVRTRSGTVPASAGAHDGPGEQLAHVALFADGQENAGDKVLPEAVRMCFGPDTGPARWHERSVHRLVDEPGLEELNARRGIVVGGGGLFLPDTAPNGNSGWQWNIPDDVLARITAPLAVFAVGYNVFDGQRYRRERFAASLRALVEKSAFFGLRNQGSVERVRELLPKDLRDRVRYQPCPTTVARHLDPGLDGPAGADDRDETVLVNCAYDRAGLRFGHDYGHFLAETAAAVRAIGERAEVRYAAHMPADEKFVHDLRREHGIALPVEPLYLFSNDRIRRLYRRTRLVIGMRGHAGMIPFGCGTPIISLVSHPKLAYFLSDLERPEWGLSVHDRSLGARLAERAADVLDHHRAAVADVHGRQERLWSVTRANLAELQHLFGLPDPFAEEAAPHVPGPRNAAPARGLHLPDTRAK</sequence>
<comment type="caution">
    <text evidence="3">The sequence shown here is derived from an EMBL/GenBank/DDBJ whole genome shotgun (WGS) entry which is preliminary data.</text>
</comment>
<dbReference type="RefSeq" id="WP_387898595.1">
    <property type="nucleotide sequence ID" value="NZ_JBIBEG010000001.1"/>
</dbReference>
<dbReference type="InterPro" id="IPR019734">
    <property type="entry name" value="TPR_rpt"/>
</dbReference>
<dbReference type="Pfam" id="PF12895">
    <property type="entry name" value="ANAPC3"/>
    <property type="match status" value="1"/>
</dbReference>
<gene>
    <name evidence="3" type="ORF">ACFY8O_04095</name>
</gene>
<dbReference type="GO" id="GO:0016740">
    <property type="term" value="F:transferase activity"/>
    <property type="evidence" value="ECO:0007669"/>
    <property type="project" value="UniProtKB-KW"/>
</dbReference>
<feature type="region of interest" description="Disordered" evidence="1">
    <location>
        <begin position="1"/>
        <end position="36"/>
    </location>
</feature>
<feature type="domain" description="Polysaccharide pyruvyl transferase" evidence="2">
    <location>
        <begin position="474"/>
        <end position="704"/>
    </location>
</feature>
<evidence type="ECO:0000256" key="1">
    <source>
        <dbReference type="SAM" id="MobiDB-lite"/>
    </source>
</evidence>
<feature type="compositionally biased region" description="Low complexity" evidence="1">
    <location>
        <begin position="14"/>
        <end position="30"/>
    </location>
</feature>